<dbReference type="GeneID" id="130465675"/>
<evidence type="ECO:0000313" key="2">
    <source>
        <dbReference type="Proteomes" id="UP000813463"/>
    </source>
</evidence>
<dbReference type="PANTHER" id="PTHR47074:SF48">
    <property type="entry name" value="POLYNUCLEOTIDYL TRANSFERASE, RIBONUCLEASE H-LIKE SUPERFAMILY PROTEIN"/>
    <property type="match status" value="1"/>
</dbReference>
<name>A0ABM3R4H6_SPIOL</name>
<dbReference type="RefSeq" id="XP_056690511.1">
    <property type="nucleotide sequence ID" value="XM_056834533.1"/>
</dbReference>
<proteinExistence type="predicted"/>
<dbReference type="InterPro" id="IPR002156">
    <property type="entry name" value="RNaseH_domain"/>
</dbReference>
<sequence>MASPQQLATSFTKLVQDYMEYAQQVFIKPVHAALAGPASWSPPPTGRVKINTDAHLMNGGGVSLGVVLRDAQGQIIATGVKRIQARWEVEQAEVAGVKFGMQVARRMGHVEMMVESDALTVVRSINNNITGFSPLLLYYEDIARMKRECVFFNCSHVRRAGNTVAHLITRWNTDASEFVCSDNSPKIELIQVGGESLAQ</sequence>
<dbReference type="InterPro" id="IPR052929">
    <property type="entry name" value="RNase_H-like_EbsB-rel"/>
</dbReference>
<dbReference type="SUPFAM" id="SSF53098">
    <property type="entry name" value="Ribonuclease H-like"/>
    <property type="match status" value="1"/>
</dbReference>
<accession>A0ABM3R4H6</accession>
<dbReference type="PANTHER" id="PTHR47074">
    <property type="entry name" value="BNAC02G40300D PROTEIN"/>
    <property type="match status" value="1"/>
</dbReference>
<protein>
    <recommendedName>
        <fullName evidence="1">RNase H type-1 domain-containing protein</fullName>
    </recommendedName>
</protein>
<evidence type="ECO:0000259" key="1">
    <source>
        <dbReference type="Pfam" id="PF13456"/>
    </source>
</evidence>
<evidence type="ECO:0000313" key="3">
    <source>
        <dbReference type="RefSeq" id="XP_056690511.1"/>
    </source>
</evidence>
<dbReference type="Pfam" id="PF13456">
    <property type="entry name" value="RVT_3"/>
    <property type="match status" value="1"/>
</dbReference>
<dbReference type="CDD" id="cd06222">
    <property type="entry name" value="RNase_H_like"/>
    <property type="match status" value="1"/>
</dbReference>
<keyword evidence="2" id="KW-1185">Reference proteome</keyword>
<dbReference type="InterPro" id="IPR036397">
    <property type="entry name" value="RNaseH_sf"/>
</dbReference>
<reference evidence="3" key="2">
    <citation type="submission" date="2025-08" db="UniProtKB">
        <authorList>
            <consortium name="RefSeq"/>
        </authorList>
    </citation>
    <scope>IDENTIFICATION</scope>
    <source>
        <tissue evidence="3">Leaf</tissue>
    </source>
</reference>
<organism evidence="2 3">
    <name type="scientific">Spinacia oleracea</name>
    <name type="common">Spinach</name>
    <dbReference type="NCBI Taxonomy" id="3562"/>
    <lineage>
        <taxon>Eukaryota</taxon>
        <taxon>Viridiplantae</taxon>
        <taxon>Streptophyta</taxon>
        <taxon>Embryophyta</taxon>
        <taxon>Tracheophyta</taxon>
        <taxon>Spermatophyta</taxon>
        <taxon>Magnoliopsida</taxon>
        <taxon>eudicotyledons</taxon>
        <taxon>Gunneridae</taxon>
        <taxon>Pentapetalae</taxon>
        <taxon>Caryophyllales</taxon>
        <taxon>Chenopodiaceae</taxon>
        <taxon>Chenopodioideae</taxon>
        <taxon>Anserineae</taxon>
        <taxon>Spinacia</taxon>
    </lineage>
</organism>
<dbReference type="InterPro" id="IPR044730">
    <property type="entry name" value="RNase_H-like_dom_plant"/>
</dbReference>
<dbReference type="Gene3D" id="3.30.420.10">
    <property type="entry name" value="Ribonuclease H-like superfamily/Ribonuclease H"/>
    <property type="match status" value="1"/>
</dbReference>
<feature type="domain" description="RNase H type-1" evidence="1">
    <location>
        <begin position="61"/>
        <end position="168"/>
    </location>
</feature>
<reference evidence="2" key="1">
    <citation type="journal article" date="2021" name="Nat. Commun.">
        <title>Genomic analyses provide insights into spinach domestication and the genetic basis of agronomic traits.</title>
        <authorList>
            <person name="Cai X."/>
            <person name="Sun X."/>
            <person name="Xu C."/>
            <person name="Sun H."/>
            <person name="Wang X."/>
            <person name="Ge C."/>
            <person name="Zhang Z."/>
            <person name="Wang Q."/>
            <person name="Fei Z."/>
            <person name="Jiao C."/>
            <person name="Wang Q."/>
        </authorList>
    </citation>
    <scope>NUCLEOTIDE SEQUENCE [LARGE SCALE GENOMIC DNA]</scope>
    <source>
        <strain evidence="2">cv. Varoflay</strain>
    </source>
</reference>
<dbReference type="Proteomes" id="UP000813463">
    <property type="component" value="Chromosome 1"/>
</dbReference>
<dbReference type="InterPro" id="IPR012337">
    <property type="entry name" value="RNaseH-like_sf"/>
</dbReference>
<gene>
    <name evidence="3" type="primary">LOC130465675</name>
</gene>